<gene>
    <name evidence="8 11" type="primary">hemC</name>
    <name evidence="11" type="ORF">GCM10007924_02630</name>
</gene>
<dbReference type="SUPFAM" id="SSF54782">
    <property type="entry name" value="Porphobilinogen deaminase (hydroxymethylbilane synthase), C-terminal domain"/>
    <property type="match status" value="1"/>
</dbReference>
<organism evidence="11 12">
    <name type="scientific">Sneathiella chinensis</name>
    <dbReference type="NCBI Taxonomy" id="349750"/>
    <lineage>
        <taxon>Bacteria</taxon>
        <taxon>Pseudomonadati</taxon>
        <taxon>Pseudomonadota</taxon>
        <taxon>Alphaproteobacteria</taxon>
        <taxon>Sneathiellales</taxon>
        <taxon>Sneathiellaceae</taxon>
        <taxon>Sneathiella</taxon>
    </lineage>
</organism>
<evidence type="ECO:0000256" key="2">
    <source>
        <dbReference type="ARBA" id="ARBA00004735"/>
    </source>
</evidence>
<evidence type="ECO:0000256" key="5">
    <source>
        <dbReference type="ARBA" id="ARBA00022679"/>
    </source>
</evidence>
<dbReference type="Gene3D" id="3.30.160.40">
    <property type="entry name" value="Porphobilinogen deaminase, C-terminal domain"/>
    <property type="match status" value="1"/>
</dbReference>
<dbReference type="InterPro" id="IPR022418">
    <property type="entry name" value="Porphobilinogen_deaminase_C"/>
</dbReference>
<comment type="subunit">
    <text evidence="4 8">Monomer.</text>
</comment>
<comment type="similarity">
    <text evidence="3 8">Belongs to the HMBS family.</text>
</comment>
<dbReference type="SUPFAM" id="SSF53850">
    <property type="entry name" value="Periplasmic binding protein-like II"/>
    <property type="match status" value="1"/>
</dbReference>
<dbReference type="InterPro" id="IPR022417">
    <property type="entry name" value="Porphobilin_deaminase_N"/>
</dbReference>
<evidence type="ECO:0000313" key="12">
    <source>
        <dbReference type="Proteomes" id="UP001161409"/>
    </source>
</evidence>
<dbReference type="NCBIfam" id="TIGR00212">
    <property type="entry name" value="hemC"/>
    <property type="match status" value="1"/>
</dbReference>
<feature type="domain" description="Porphobilinogen deaminase C-terminal" evidence="10">
    <location>
        <begin position="217"/>
        <end position="286"/>
    </location>
</feature>
<keyword evidence="5 8" id="KW-0808">Transferase</keyword>
<dbReference type="PANTHER" id="PTHR11557">
    <property type="entry name" value="PORPHOBILINOGEN DEAMINASE"/>
    <property type="match status" value="1"/>
</dbReference>
<dbReference type="Proteomes" id="UP001161409">
    <property type="component" value="Unassembled WGS sequence"/>
</dbReference>
<evidence type="ECO:0000256" key="7">
    <source>
        <dbReference type="ARBA" id="ARBA00048169"/>
    </source>
</evidence>
<dbReference type="Pfam" id="PF03900">
    <property type="entry name" value="Porphobil_deamC"/>
    <property type="match status" value="1"/>
</dbReference>
<dbReference type="HAMAP" id="MF_00260">
    <property type="entry name" value="Porphobil_deam"/>
    <property type="match status" value="1"/>
</dbReference>
<comment type="function">
    <text evidence="1 8">Tetrapolymerization of the monopyrrole PBG into the hydroxymethylbilane pre-uroporphyrinogen in several discrete steps.</text>
</comment>
<dbReference type="InterPro" id="IPR022419">
    <property type="entry name" value="Porphobilin_deaminase_cofac_BS"/>
</dbReference>
<evidence type="ECO:0000259" key="9">
    <source>
        <dbReference type="Pfam" id="PF01379"/>
    </source>
</evidence>
<sequence length="298" mass="32852">MALAQAYETRDRLLAAHPDRLNKDDLEIRTIKTTGDQIQDRALSEAGGKGLFVKEIEEAMMQGEIDIAVHSMKDMETTLPDGLVINCILPREDTRDAFISRDGKGLADLPPGAMVGTSSLRRQSQILNRRPDLQVCIFRGNVQTRLRKLDEGVADATLLAMAGLKRLDREDVITHPLSHEDMLPAVAQGAIGIQHREDDTRIGELLAAIDHEDSRIRITCERAMLAELDGSCRTPIAGHAVLVGEDEIELWASLLSPDGTQRFDTRGTALRKDAVALGTRLGRELRDMAGDDFPSFQI</sequence>
<evidence type="ECO:0000256" key="4">
    <source>
        <dbReference type="ARBA" id="ARBA00011245"/>
    </source>
</evidence>
<comment type="catalytic activity">
    <reaction evidence="7 8">
        <text>4 porphobilinogen + H2O = hydroxymethylbilane + 4 NH4(+)</text>
        <dbReference type="Rhea" id="RHEA:13185"/>
        <dbReference type="ChEBI" id="CHEBI:15377"/>
        <dbReference type="ChEBI" id="CHEBI:28938"/>
        <dbReference type="ChEBI" id="CHEBI:57845"/>
        <dbReference type="ChEBI" id="CHEBI:58126"/>
        <dbReference type="EC" id="2.5.1.61"/>
    </reaction>
</comment>
<comment type="pathway">
    <text evidence="2">Porphyrin-containing compound metabolism; protoporphyrin-IX biosynthesis; coproporphyrinogen-III from 5-aminolevulinate: step 2/4.</text>
</comment>
<feature type="domain" description="Porphobilinogen deaminase N-terminal" evidence="9">
    <location>
        <begin position="1"/>
        <end position="202"/>
    </location>
</feature>
<feature type="modified residue" description="S-(dipyrrolylmethanemethyl)cysteine" evidence="8">
    <location>
        <position position="232"/>
    </location>
</feature>
<comment type="miscellaneous">
    <text evidence="8">The porphobilinogen subunits are added to the dipyrromethane group.</text>
</comment>
<evidence type="ECO:0000256" key="6">
    <source>
        <dbReference type="ARBA" id="ARBA00023244"/>
    </source>
</evidence>
<evidence type="ECO:0000256" key="8">
    <source>
        <dbReference type="HAMAP-Rule" id="MF_00260"/>
    </source>
</evidence>
<name>A0ABQ5TYI8_9PROT</name>
<keyword evidence="6 8" id="KW-0627">Porphyrin biosynthesis</keyword>
<protein>
    <recommendedName>
        <fullName evidence="8">Porphobilinogen deaminase</fullName>
        <shortName evidence="8">PBG</shortName>
        <ecNumber evidence="8">2.5.1.61</ecNumber>
    </recommendedName>
    <alternativeName>
        <fullName evidence="8">Hydroxymethylbilane synthase</fullName>
        <shortName evidence="8">HMBS</shortName>
    </alternativeName>
    <alternativeName>
        <fullName evidence="8">Pre-uroporphyrinogen synthase</fullName>
    </alternativeName>
</protein>
<dbReference type="EMBL" id="BSNF01000001">
    <property type="protein sequence ID" value="GLQ05042.1"/>
    <property type="molecule type" value="Genomic_DNA"/>
</dbReference>
<proteinExistence type="inferred from homology"/>
<dbReference type="InterPro" id="IPR000860">
    <property type="entry name" value="HemC"/>
</dbReference>
<dbReference type="PANTHER" id="PTHR11557:SF0">
    <property type="entry name" value="PORPHOBILINOGEN DEAMINASE"/>
    <property type="match status" value="1"/>
</dbReference>
<evidence type="ECO:0000256" key="3">
    <source>
        <dbReference type="ARBA" id="ARBA00005638"/>
    </source>
</evidence>
<comment type="caution">
    <text evidence="11">The sequence shown here is derived from an EMBL/GenBank/DDBJ whole genome shotgun (WGS) entry which is preliminary data.</text>
</comment>
<evidence type="ECO:0000259" key="10">
    <source>
        <dbReference type="Pfam" id="PF03900"/>
    </source>
</evidence>
<dbReference type="Pfam" id="PF01379">
    <property type="entry name" value="Porphobil_deam"/>
    <property type="match status" value="1"/>
</dbReference>
<keyword evidence="12" id="KW-1185">Reference proteome</keyword>
<dbReference type="InterPro" id="IPR036803">
    <property type="entry name" value="Porphobilinogen_deaminase_C_sf"/>
</dbReference>
<evidence type="ECO:0000313" key="11">
    <source>
        <dbReference type="EMBL" id="GLQ05042.1"/>
    </source>
</evidence>
<dbReference type="EC" id="2.5.1.61" evidence="8"/>
<evidence type="ECO:0000256" key="1">
    <source>
        <dbReference type="ARBA" id="ARBA00002869"/>
    </source>
</evidence>
<dbReference type="Gene3D" id="3.40.190.10">
    <property type="entry name" value="Periplasmic binding protein-like II"/>
    <property type="match status" value="2"/>
</dbReference>
<dbReference type="PIRSF" id="PIRSF001438">
    <property type="entry name" value="4pyrrol_synth_OHMeBilane_synth"/>
    <property type="match status" value="1"/>
</dbReference>
<reference evidence="11" key="1">
    <citation type="journal article" date="2014" name="Int. J. Syst. Evol. Microbiol.">
        <title>Complete genome of a new Firmicutes species belonging to the dominant human colonic microbiota ('Ruminococcus bicirculans') reveals two chromosomes and a selective capacity to utilize plant glucans.</title>
        <authorList>
            <consortium name="NISC Comparative Sequencing Program"/>
            <person name="Wegmann U."/>
            <person name="Louis P."/>
            <person name="Goesmann A."/>
            <person name="Henrissat B."/>
            <person name="Duncan S.H."/>
            <person name="Flint H.J."/>
        </authorList>
    </citation>
    <scope>NUCLEOTIDE SEQUENCE</scope>
    <source>
        <strain evidence="11">NBRC 103408</strain>
    </source>
</reference>
<accession>A0ABQ5TYI8</accession>
<dbReference type="PROSITE" id="PS00533">
    <property type="entry name" value="PORPHOBILINOGEN_DEAM"/>
    <property type="match status" value="1"/>
</dbReference>
<comment type="cofactor">
    <cofactor evidence="8">
        <name>dipyrromethane</name>
        <dbReference type="ChEBI" id="CHEBI:60342"/>
    </cofactor>
    <text evidence="8">Binds 1 dipyrromethane group covalently.</text>
</comment>
<dbReference type="PRINTS" id="PR00151">
    <property type="entry name" value="PORPHBDMNASE"/>
</dbReference>
<reference evidence="11" key="2">
    <citation type="submission" date="2023-01" db="EMBL/GenBank/DDBJ databases">
        <title>Draft genome sequence of Sneathiella chinensis strain NBRC 103408.</title>
        <authorList>
            <person name="Sun Q."/>
            <person name="Mori K."/>
        </authorList>
    </citation>
    <scope>NUCLEOTIDE SEQUENCE</scope>
    <source>
        <strain evidence="11">NBRC 103408</strain>
    </source>
</reference>